<keyword evidence="3" id="KW-1185">Reference proteome</keyword>
<dbReference type="Proteomes" id="UP000245370">
    <property type="component" value="Unassembled WGS sequence"/>
</dbReference>
<evidence type="ECO:0000313" key="3">
    <source>
        <dbReference type="Proteomes" id="UP000245370"/>
    </source>
</evidence>
<evidence type="ECO:0000256" key="1">
    <source>
        <dbReference type="SAM" id="Phobius"/>
    </source>
</evidence>
<reference evidence="2 3" key="2">
    <citation type="submission" date="2018-05" db="EMBL/GenBank/DDBJ databases">
        <authorList>
            <person name="Lanie J.A."/>
            <person name="Ng W.-L."/>
            <person name="Kazmierczak K.M."/>
            <person name="Andrzejewski T.M."/>
            <person name="Davidsen T.M."/>
            <person name="Wayne K.J."/>
            <person name="Tettelin H."/>
            <person name="Glass J.I."/>
            <person name="Rusch D."/>
            <person name="Podicherti R."/>
            <person name="Tsui H.-C.T."/>
            <person name="Winkler M.E."/>
        </authorList>
    </citation>
    <scope>NUCLEOTIDE SEQUENCE [LARGE SCALE GENOMIC DNA]</scope>
    <source>
        <strain evidence="2 3">C305</strain>
    </source>
</reference>
<keyword evidence="1" id="KW-0472">Membrane</keyword>
<protein>
    <submittedName>
        <fullName evidence="2">Uncharacterized protein</fullName>
    </submittedName>
</protein>
<evidence type="ECO:0000313" key="2">
    <source>
        <dbReference type="EMBL" id="PWH86609.1"/>
    </source>
</evidence>
<keyword evidence="1" id="KW-0812">Transmembrane</keyword>
<gene>
    <name evidence="2" type="ORF">DIT68_05075</name>
</gene>
<name>A0A2U2XFN1_9FLAO</name>
<accession>A0A2U2XFN1</accession>
<sequence>MALLDFLIKINPIYIVVLQGFASIFQFNFNLISIYFHFLKSKTQSGAYVSATNRNYLTNTKN</sequence>
<organism evidence="2 3">
    <name type="scientific">Brumimicrobium oceani</name>
    <dbReference type="NCBI Taxonomy" id="2100725"/>
    <lineage>
        <taxon>Bacteria</taxon>
        <taxon>Pseudomonadati</taxon>
        <taxon>Bacteroidota</taxon>
        <taxon>Flavobacteriia</taxon>
        <taxon>Flavobacteriales</taxon>
        <taxon>Crocinitomicaceae</taxon>
        <taxon>Brumimicrobium</taxon>
    </lineage>
</organism>
<comment type="caution">
    <text evidence="2">The sequence shown here is derived from an EMBL/GenBank/DDBJ whole genome shotgun (WGS) entry which is preliminary data.</text>
</comment>
<reference evidence="2 3" key="1">
    <citation type="submission" date="2018-05" db="EMBL/GenBank/DDBJ databases">
        <title>Brumimicrobium oceani sp. nov., isolated from coastal sediment.</title>
        <authorList>
            <person name="Kou Y."/>
        </authorList>
    </citation>
    <scope>NUCLEOTIDE SEQUENCE [LARGE SCALE GENOMIC DNA]</scope>
    <source>
        <strain evidence="2 3">C305</strain>
    </source>
</reference>
<proteinExistence type="predicted"/>
<feature type="transmembrane region" description="Helical" evidence="1">
    <location>
        <begin position="12"/>
        <end position="36"/>
    </location>
</feature>
<dbReference type="AlphaFoldDB" id="A0A2U2XFN1"/>
<dbReference type="EMBL" id="QFRJ01000002">
    <property type="protein sequence ID" value="PWH86609.1"/>
    <property type="molecule type" value="Genomic_DNA"/>
</dbReference>
<keyword evidence="1" id="KW-1133">Transmembrane helix</keyword>